<organism evidence="1">
    <name type="scientific">viral metagenome</name>
    <dbReference type="NCBI Taxonomy" id="1070528"/>
    <lineage>
        <taxon>unclassified sequences</taxon>
        <taxon>metagenomes</taxon>
        <taxon>organismal metagenomes</taxon>
    </lineage>
</organism>
<gene>
    <name evidence="1" type="ORF">MM415B00565_0044</name>
</gene>
<dbReference type="EMBL" id="MT141509">
    <property type="protein sequence ID" value="QJA63960.1"/>
    <property type="molecule type" value="Genomic_DNA"/>
</dbReference>
<proteinExistence type="predicted"/>
<dbReference type="AlphaFoldDB" id="A0A6M3J2G2"/>
<evidence type="ECO:0000313" key="1">
    <source>
        <dbReference type="EMBL" id="QJA63960.1"/>
    </source>
</evidence>
<accession>A0A6M3J2G2</accession>
<reference evidence="1" key="1">
    <citation type="submission" date="2020-03" db="EMBL/GenBank/DDBJ databases">
        <title>The deep terrestrial virosphere.</title>
        <authorList>
            <person name="Holmfeldt K."/>
            <person name="Nilsson E."/>
            <person name="Simone D."/>
            <person name="Lopez-Fernandez M."/>
            <person name="Wu X."/>
            <person name="de Brujin I."/>
            <person name="Lundin D."/>
            <person name="Andersson A."/>
            <person name="Bertilsson S."/>
            <person name="Dopson M."/>
        </authorList>
    </citation>
    <scope>NUCLEOTIDE SEQUENCE</scope>
    <source>
        <strain evidence="1">MM415B00565</strain>
    </source>
</reference>
<protein>
    <submittedName>
        <fullName evidence="1">Uncharacterized protein</fullName>
    </submittedName>
</protein>
<sequence>MYFLAARCPFCNCEWDYFGEYWWNKTGDVGVRNGSYGCPGCYCGVIITERVTIIREGERWTQGKR</sequence>
<name>A0A6M3J2G2_9ZZZZ</name>